<evidence type="ECO:0000256" key="4">
    <source>
        <dbReference type="PROSITE-ProRule" id="PRU00339"/>
    </source>
</evidence>
<dbReference type="InterPro" id="IPR001680">
    <property type="entry name" value="WD40_rpt"/>
</dbReference>
<feature type="repeat" description="WD" evidence="3">
    <location>
        <begin position="512"/>
        <end position="553"/>
    </location>
</feature>
<feature type="repeat" description="WD" evidence="3">
    <location>
        <begin position="1112"/>
        <end position="1153"/>
    </location>
</feature>
<organism evidence="6">
    <name type="scientific">Chlorobium phaeovibrioides</name>
    <dbReference type="NCBI Taxonomy" id="1094"/>
    <lineage>
        <taxon>Bacteria</taxon>
        <taxon>Pseudomonadati</taxon>
        <taxon>Chlorobiota</taxon>
        <taxon>Chlorobiia</taxon>
        <taxon>Chlorobiales</taxon>
        <taxon>Chlorobiaceae</taxon>
        <taxon>Chlorobium/Pelodictyon group</taxon>
        <taxon>Chlorobium</taxon>
    </lineage>
</organism>
<feature type="repeat" description="TPR" evidence="4">
    <location>
        <begin position="393"/>
        <end position="426"/>
    </location>
</feature>
<dbReference type="PROSITE" id="PS00678">
    <property type="entry name" value="WD_REPEATS_1"/>
    <property type="match status" value="4"/>
</dbReference>
<protein>
    <submittedName>
        <fullName evidence="6">Protein kinase</fullName>
    </submittedName>
</protein>
<sequence>MSLLHDLRNLFQKDKQPPVTTVKAKAEIPAPVTPVVPNPLHQDIPDQAKLSPAGGTIVRQVVDDQQPSPHEILAHIDWAVKKAKTYRTGDLIENRYKVEEVMSGAMGYVYIGRDARQQITFAIKQPKESMLADRDLFSRVLQEADSWTGLGMHPNIAYCYFVKQIEDVPHIFIEYVDGGSLEEWISDRRCADYKVGLDMAIQFCHGLERAHERGMIHRDIKPRNILVTKEGLVKVTDFGLVGAVKAGGKFSTLHGGDDYGTRFSDRGMGTPDYMSPEQFNDFRHKSADAPEGVWYESDIYSFGVCMWEMFCGRRPYKHYEVSIGVKGGAPDPRDLKRDIPDGLRVLLLRSVEFDRSKRQQNFSELREELNGVYRYLFSSDAPHYQLELHDTTADELNNQGYSYYELGKKEEARTCFEAAVEINSTHPEAVFNLALLQWRGGEIDDLEALMKIRNCSSNPANSKDQIAELLAYIHAERWDPDSAKDELRTHLGRFNELFNINRIGSMGLIRIFGKQEEHVMCGSLSADGRYALTGTINGTIKLWEVETGKCLRTFDGYEGWIGSLSLSTDGSYALSTYANFSKQHITKAPKLWEVKTGKCLRTFEGIASGKLSPDGRYILTRDEYKIFKLIDASTGSCIHIFKVEALVFFNIDTDGQYALLGRNKKRIKIWDVQSGNCIRTFELSSQEISLVCVSSNGKYALFIGDDKKLQLWDVNTGKYLQSINACIDNNVSAVTLSPNGRYVILSRYQEIKIWDVSVGQCFRTFNVKLQGGSFLNPVSLSTDGHYALSGTSDVLLLWDITIETEGYTSGLQVSEFKAFEQIKGRQDELRLAVDEAERLLINGKYSKAFEALYAAWEQVDYQEDKYLLKVYLSLYVKSKKRTFSFAYLKNSFEGEGGGTCSVCLSADGRYILLGNDDGTLEFRDLDTGKCLRKINAQSGTIQKVSLSIDGKYALSVSYNNSGINSELGTGSCIKMWDLATGRCIQTFDGHKWGVSALNNSFDSRYALSGGKDWMLKLWDVHSGKCLRTLEGHKQMVTSLSISADYRYALSGSDDFTVKLWNIETGACLRTFGEKFQDISVSLSADGRYALLGSKSRTLKLYEIATGQCLRTFEGHTDSISSVSLSADNRYALSGSRDETLKLWDVETGECLSTIEGLKNLYISTFSADSQYALSVSTSGLKLWRLVWKLEFDV</sequence>
<dbReference type="Pfam" id="PF13414">
    <property type="entry name" value="TPR_11"/>
    <property type="match status" value="1"/>
</dbReference>
<dbReference type="InterPro" id="IPR011047">
    <property type="entry name" value="Quinoprotein_ADH-like_sf"/>
</dbReference>
<dbReference type="Pfam" id="PF00069">
    <property type="entry name" value="Pkinase"/>
    <property type="match status" value="1"/>
</dbReference>
<keyword evidence="1 3" id="KW-0853">WD repeat</keyword>
<dbReference type="InterPro" id="IPR020472">
    <property type="entry name" value="WD40_PAC1"/>
</dbReference>
<dbReference type="RefSeq" id="WP_151418968.1">
    <property type="nucleotide sequence ID" value="NZ_CM018433.1"/>
</dbReference>
<reference evidence="6" key="1">
    <citation type="submission" date="2019-07" db="EMBL/GenBank/DDBJ databases">
        <title>Draft genome Sequence of Chlorobium phaeovibrioides sp. strain PhvTcv-s14, from the Phylum Chlorobi.</title>
        <authorList>
            <person name="Babenko V."/>
            <person name="Boldyreva D."/>
            <person name="Kanygina A."/>
            <person name="Selezneva O."/>
            <person name="Akopiyan T."/>
            <person name="Lunina O."/>
        </authorList>
    </citation>
    <scope>NUCLEOTIDE SEQUENCE [LARGE SCALE GENOMIC DNA]</scope>
    <source>
        <strain evidence="6">GrTcv12</strain>
        <plasmid evidence="6">pl1</plasmid>
    </source>
</reference>
<dbReference type="SUPFAM" id="SSF56112">
    <property type="entry name" value="Protein kinase-like (PK-like)"/>
    <property type="match status" value="1"/>
</dbReference>
<dbReference type="InterPro" id="IPR011990">
    <property type="entry name" value="TPR-like_helical_dom_sf"/>
</dbReference>
<gene>
    <name evidence="6" type="ORF">FP507_10565</name>
</gene>
<keyword evidence="4" id="KW-0802">TPR repeat</keyword>
<evidence type="ECO:0000256" key="1">
    <source>
        <dbReference type="ARBA" id="ARBA00022574"/>
    </source>
</evidence>
<proteinExistence type="predicted"/>
<dbReference type="InterPro" id="IPR011009">
    <property type="entry name" value="Kinase-like_dom_sf"/>
</dbReference>
<dbReference type="Gene3D" id="1.10.510.10">
    <property type="entry name" value="Transferase(Phosphotransferase) domain 1"/>
    <property type="match status" value="1"/>
</dbReference>
<keyword evidence="6" id="KW-0418">Kinase</keyword>
<dbReference type="SMART" id="SM00320">
    <property type="entry name" value="WD40"/>
    <property type="match status" value="14"/>
</dbReference>
<dbReference type="Gene3D" id="3.30.200.20">
    <property type="entry name" value="Phosphorylase Kinase, domain 1"/>
    <property type="match status" value="1"/>
</dbReference>
<dbReference type="PROSITE" id="PS00108">
    <property type="entry name" value="PROTEIN_KINASE_ST"/>
    <property type="match status" value="1"/>
</dbReference>
<dbReference type="SMART" id="SM00028">
    <property type="entry name" value="TPR"/>
    <property type="match status" value="1"/>
</dbReference>
<dbReference type="InterPro" id="IPR019775">
    <property type="entry name" value="WD40_repeat_CS"/>
</dbReference>
<dbReference type="InterPro" id="IPR008271">
    <property type="entry name" value="Ser/Thr_kinase_AS"/>
</dbReference>
<dbReference type="Proteomes" id="UP000327458">
    <property type="component" value="Plasmid pl1"/>
</dbReference>
<dbReference type="GO" id="GO:0005524">
    <property type="term" value="F:ATP binding"/>
    <property type="evidence" value="ECO:0007669"/>
    <property type="project" value="InterPro"/>
</dbReference>
<keyword evidence="2" id="KW-0677">Repeat</keyword>
<dbReference type="InterPro" id="IPR000719">
    <property type="entry name" value="Prot_kinase_dom"/>
</dbReference>
<feature type="repeat" description="WD" evidence="3">
    <location>
        <begin position="987"/>
        <end position="1028"/>
    </location>
</feature>
<dbReference type="PANTHER" id="PTHR19848">
    <property type="entry name" value="WD40 REPEAT PROTEIN"/>
    <property type="match status" value="1"/>
</dbReference>
<dbReference type="InterPro" id="IPR019734">
    <property type="entry name" value="TPR_rpt"/>
</dbReference>
<keyword evidence="6" id="KW-0808">Transferase</keyword>
<dbReference type="CDD" id="cd00200">
    <property type="entry name" value="WD40"/>
    <property type="match status" value="2"/>
</dbReference>
<evidence type="ECO:0000256" key="2">
    <source>
        <dbReference type="ARBA" id="ARBA00022737"/>
    </source>
</evidence>
<evidence type="ECO:0000313" key="6">
    <source>
        <dbReference type="EMBL" id="KAA6230517.1"/>
    </source>
</evidence>
<dbReference type="GO" id="GO:0004672">
    <property type="term" value="F:protein kinase activity"/>
    <property type="evidence" value="ECO:0007669"/>
    <property type="project" value="InterPro"/>
</dbReference>
<dbReference type="PANTHER" id="PTHR19848:SF8">
    <property type="entry name" value="F-BOX AND WD REPEAT DOMAIN CONTAINING 7"/>
    <property type="match status" value="1"/>
</dbReference>
<accession>A0A5M8I5L8</accession>
<dbReference type="CDD" id="cd14014">
    <property type="entry name" value="STKc_PknB_like"/>
    <property type="match status" value="1"/>
</dbReference>
<dbReference type="SUPFAM" id="SSF48452">
    <property type="entry name" value="TPR-like"/>
    <property type="match status" value="1"/>
</dbReference>
<dbReference type="Pfam" id="PF00400">
    <property type="entry name" value="WD40"/>
    <property type="match status" value="6"/>
</dbReference>
<comment type="caution">
    <text evidence="6">The sequence shown here is derived from an EMBL/GenBank/DDBJ whole genome shotgun (WGS) entry which is preliminary data.</text>
</comment>
<evidence type="ECO:0000256" key="3">
    <source>
        <dbReference type="PROSITE-ProRule" id="PRU00221"/>
    </source>
</evidence>
<dbReference type="SUPFAM" id="SSF50978">
    <property type="entry name" value="WD40 repeat-like"/>
    <property type="match status" value="2"/>
</dbReference>
<dbReference type="PROSITE" id="PS50294">
    <property type="entry name" value="WD_REPEATS_REGION"/>
    <property type="match status" value="3"/>
</dbReference>
<dbReference type="PROSITE" id="PS50005">
    <property type="entry name" value="TPR"/>
    <property type="match status" value="1"/>
</dbReference>
<evidence type="ECO:0000259" key="5">
    <source>
        <dbReference type="PROSITE" id="PS50011"/>
    </source>
</evidence>
<dbReference type="AlphaFoldDB" id="A0A5M8I5L8"/>
<dbReference type="InterPro" id="IPR015943">
    <property type="entry name" value="WD40/YVTN_repeat-like_dom_sf"/>
</dbReference>
<geneLocation type="plasmid" evidence="6">
    <name>pl1</name>
</geneLocation>
<dbReference type="EMBL" id="VMRG01000003">
    <property type="protein sequence ID" value="KAA6230517.1"/>
    <property type="molecule type" value="Genomic_DNA"/>
</dbReference>
<dbReference type="SUPFAM" id="SSF50998">
    <property type="entry name" value="Quinoprotein alcohol dehydrogenase-like"/>
    <property type="match status" value="1"/>
</dbReference>
<dbReference type="InterPro" id="IPR036322">
    <property type="entry name" value="WD40_repeat_dom_sf"/>
</dbReference>
<dbReference type="SMART" id="SM00220">
    <property type="entry name" value="S_TKc"/>
    <property type="match status" value="1"/>
</dbReference>
<feature type="repeat" description="WD" evidence="3">
    <location>
        <begin position="1029"/>
        <end position="1070"/>
    </location>
</feature>
<feature type="repeat" description="WD" evidence="3">
    <location>
        <begin position="681"/>
        <end position="722"/>
    </location>
</feature>
<dbReference type="Gene3D" id="2.130.10.10">
    <property type="entry name" value="YVTN repeat-like/Quinoprotein amine dehydrogenase"/>
    <property type="match status" value="4"/>
</dbReference>
<name>A0A5M8I5L8_CHLPH</name>
<dbReference type="PROSITE" id="PS50011">
    <property type="entry name" value="PROTEIN_KINASE_DOM"/>
    <property type="match status" value="1"/>
</dbReference>
<keyword evidence="6" id="KW-0614">Plasmid</keyword>
<dbReference type="Gene3D" id="1.25.40.10">
    <property type="entry name" value="Tetratricopeptide repeat domain"/>
    <property type="match status" value="1"/>
</dbReference>
<feature type="domain" description="Protein kinase" evidence="5">
    <location>
        <begin position="95"/>
        <end position="376"/>
    </location>
</feature>
<dbReference type="PROSITE" id="PS50082">
    <property type="entry name" value="WD_REPEATS_2"/>
    <property type="match status" value="5"/>
</dbReference>
<dbReference type="PRINTS" id="PR00320">
    <property type="entry name" value="GPROTEINBRPT"/>
</dbReference>